<comment type="caution">
    <text evidence="1">The sequence shown here is derived from an EMBL/GenBank/DDBJ whole genome shotgun (WGS) entry which is preliminary data.</text>
</comment>
<evidence type="ECO:0000313" key="2">
    <source>
        <dbReference type="Proteomes" id="UP000192501"/>
    </source>
</evidence>
<reference evidence="1 2" key="1">
    <citation type="journal article" date="2017" name="Environ. Microbiol.">
        <title>Decay of the glycolytic pathway and adaptation to intranuclear parasitism within Enterocytozoonidae microsporidia.</title>
        <authorList>
            <person name="Wiredu Boakye D."/>
            <person name="Jaroenlak P."/>
            <person name="Prachumwat A."/>
            <person name="Williams T.A."/>
            <person name="Bateman K.S."/>
            <person name="Itsathitphaisarn O."/>
            <person name="Sritunyalucksana K."/>
            <person name="Paszkiewicz K.H."/>
            <person name="Moore K.A."/>
            <person name="Stentiford G.D."/>
            <person name="Williams B.A."/>
        </authorList>
    </citation>
    <scope>NUCLEOTIDE SEQUENCE [LARGE SCALE GENOMIC DNA]</scope>
    <source>
        <strain evidence="2">canceri</strain>
    </source>
</reference>
<sequence>MFLSCSRCKTCLTCSSCEKVSSDAIKISSDKSGQNTNLITNCSLLVEKCQVHLIVQMAYA</sequence>
<evidence type="ECO:0000313" key="1">
    <source>
        <dbReference type="EMBL" id="ORD99210.1"/>
    </source>
</evidence>
<accession>A0A1X0QHE8</accession>
<proteinExistence type="predicted"/>
<dbReference type="AlphaFoldDB" id="A0A1X0QHE8"/>
<protein>
    <submittedName>
        <fullName evidence="1">Uncharacterized protein</fullName>
    </submittedName>
</protein>
<dbReference type="VEuPathDB" id="MicrosporidiaDB:A0H76_1222"/>
<dbReference type="Proteomes" id="UP000192501">
    <property type="component" value="Unassembled WGS sequence"/>
</dbReference>
<name>A0A1X0QHE8_9MICR</name>
<organism evidence="1 2">
    <name type="scientific">Hepatospora eriocheir</name>
    <dbReference type="NCBI Taxonomy" id="1081669"/>
    <lineage>
        <taxon>Eukaryota</taxon>
        <taxon>Fungi</taxon>
        <taxon>Fungi incertae sedis</taxon>
        <taxon>Microsporidia</taxon>
        <taxon>Hepatosporidae</taxon>
        <taxon>Hepatospora</taxon>
    </lineage>
</organism>
<gene>
    <name evidence="1" type="ORF">A0H76_1222</name>
</gene>
<dbReference type="EMBL" id="LTAI01000263">
    <property type="protein sequence ID" value="ORD99210.1"/>
    <property type="molecule type" value="Genomic_DNA"/>
</dbReference>